<dbReference type="AlphaFoldDB" id="A0A1F8FLT2"/>
<dbReference type="GO" id="GO:0016757">
    <property type="term" value="F:glycosyltransferase activity"/>
    <property type="evidence" value="ECO:0007669"/>
    <property type="project" value="InterPro"/>
</dbReference>
<gene>
    <name evidence="3" type="ORF">A3J47_02330</name>
</gene>
<reference evidence="3 4" key="1">
    <citation type="journal article" date="2016" name="Nat. Commun.">
        <title>Thousands of microbial genomes shed light on interconnected biogeochemical processes in an aquifer system.</title>
        <authorList>
            <person name="Anantharaman K."/>
            <person name="Brown C.T."/>
            <person name="Hug L.A."/>
            <person name="Sharon I."/>
            <person name="Castelle C.J."/>
            <person name="Probst A.J."/>
            <person name="Thomas B.C."/>
            <person name="Singh A."/>
            <person name="Wilkins M.J."/>
            <person name="Karaoz U."/>
            <person name="Brodie E.L."/>
            <person name="Williams K.H."/>
            <person name="Hubbard S.S."/>
            <person name="Banfield J.F."/>
        </authorList>
    </citation>
    <scope>NUCLEOTIDE SEQUENCE [LARGE SCALE GENOMIC DNA]</scope>
</reference>
<feature type="domain" description="Glycosyltransferase subfamily 4-like N-terminal" evidence="2">
    <location>
        <begin position="59"/>
        <end position="183"/>
    </location>
</feature>
<evidence type="ECO:0000313" key="3">
    <source>
        <dbReference type="EMBL" id="OGN13690.1"/>
    </source>
</evidence>
<organism evidence="3 4">
    <name type="scientific">Candidatus Yanofskybacteria bacterium RIFCSPHIGHO2_02_FULL_43_22</name>
    <dbReference type="NCBI Taxonomy" id="1802681"/>
    <lineage>
        <taxon>Bacteria</taxon>
        <taxon>Candidatus Yanofskyibacteriota</taxon>
    </lineage>
</organism>
<dbReference type="PANTHER" id="PTHR46401">
    <property type="entry name" value="GLYCOSYLTRANSFERASE WBBK-RELATED"/>
    <property type="match status" value="1"/>
</dbReference>
<feature type="domain" description="Glycosyl transferase family 1" evidence="1">
    <location>
        <begin position="205"/>
        <end position="394"/>
    </location>
</feature>
<dbReference type="Gene3D" id="3.40.50.2000">
    <property type="entry name" value="Glycogen Phosphorylase B"/>
    <property type="match status" value="2"/>
</dbReference>
<dbReference type="PANTHER" id="PTHR46401:SF8">
    <property type="entry name" value="BLL6006 PROTEIN"/>
    <property type="match status" value="1"/>
</dbReference>
<dbReference type="Pfam" id="PF13439">
    <property type="entry name" value="Glyco_transf_4"/>
    <property type="match status" value="1"/>
</dbReference>
<proteinExistence type="predicted"/>
<name>A0A1F8FLT2_9BACT</name>
<accession>A0A1F8FLT2</accession>
<dbReference type="Pfam" id="PF00534">
    <property type="entry name" value="Glycos_transf_1"/>
    <property type="match status" value="1"/>
</dbReference>
<evidence type="ECO:0008006" key="5">
    <source>
        <dbReference type="Google" id="ProtNLM"/>
    </source>
</evidence>
<evidence type="ECO:0000259" key="1">
    <source>
        <dbReference type="Pfam" id="PF00534"/>
    </source>
</evidence>
<evidence type="ECO:0000313" key="4">
    <source>
        <dbReference type="Proteomes" id="UP000176581"/>
    </source>
</evidence>
<dbReference type="Proteomes" id="UP000176581">
    <property type="component" value="Unassembled WGS sequence"/>
</dbReference>
<comment type="caution">
    <text evidence="3">The sequence shown here is derived from an EMBL/GenBank/DDBJ whole genome shotgun (WGS) entry which is preliminary data.</text>
</comment>
<sequence>MIKIGVECESIEGKNPVFGVGRMIIKLLEEISRRPELKKDYRFVLYFKDNVPDTPFLKASVFEIKLTPVPFFKNRLFPIYYFALLPMRLWFDRPDVMFWPNYMLPLIAFGKSVVMLTEDVYYETRTGKLPFRYRLAYGIFCWWTAKFATKIMAISETSKKEVAKVYKINPDKIFVNYLGVDIEKHKTQNTKHKQISNSKPQIQNIENRKLEIENSTYILYVGQMFPRRHARETILAFEKLVTIHPQILENLGMIDLKLILIGPDKYETLTINPLIAKINERLGREAIIHRDYVSNEELAELYAGAKALVYVSDREAFGLPPMEALSFGVPPVIADNELGHELFGEYAFYVPNSAKNTNHNIPTFCRMLECCDSDKIAETIKQALTDQQKIDKIKSEGPEFVKKYNWKSFADRWLKITNEL</sequence>
<dbReference type="InterPro" id="IPR028098">
    <property type="entry name" value="Glyco_trans_4-like_N"/>
</dbReference>
<protein>
    <recommendedName>
        <fullName evidence="5">Glycosyl transferase family 1 domain-containing protein</fullName>
    </recommendedName>
</protein>
<evidence type="ECO:0000259" key="2">
    <source>
        <dbReference type="Pfam" id="PF13439"/>
    </source>
</evidence>
<dbReference type="InterPro" id="IPR001296">
    <property type="entry name" value="Glyco_trans_1"/>
</dbReference>
<dbReference type="EMBL" id="MGJV01000037">
    <property type="protein sequence ID" value="OGN13690.1"/>
    <property type="molecule type" value="Genomic_DNA"/>
</dbReference>
<dbReference type="SUPFAM" id="SSF53756">
    <property type="entry name" value="UDP-Glycosyltransferase/glycogen phosphorylase"/>
    <property type="match status" value="1"/>
</dbReference>
<dbReference type="CDD" id="cd03809">
    <property type="entry name" value="GT4_MtfB-like"/>
    <property type="match status" value="1"/>
</dbReference>